<gene>
    <name evidence="1" type="ORF">JCM19239_764</name>
</gene>
<proteinExistence type="predicted"/>
<protein>
    <submittedName>
        <fullName evidence="1">Uncharacterized protein</fullName>
    </submittedName>
</protein>
<comment type="caution">
    <text evidence="1">The sequence shown here is derived from an EMBL/GenBank/DDBJ whole genome shotgun (WGS) entry which is preliminary data.</text>
</comment>
<evidence type="ECO:0000313" key="1">
    <source>
        <dbReference type="EMBL" id="GAL29240.1"/>
    </source>
</evidence>
<reference evidence="2" key="1">
    <citation type="submission" date="2014-09" db="EMBL/GenBank/DDBJ databases">
        <title>Vibrio variabilis JCM 19239. (C206) whole genome shotgun sequence.</title>
        <authorList>
            <person name="Sawabe T."/>
            <person name="Meirelles P."/>
            <person name="Nakanishi M."/>
            <person name="Sayaka M."/>
            <person name="Hattori M."/>
            <person name="Ohkuma M."/>
        </authorList>
    </citation>
    <scope>NUCLEOTIDE SEQUENCE [LARGE SCALE GENOMIC DNA]</scope>
    <source>
        <strain evidence="2">JCM 19239</strain>
    </source>
</reference>
<name>A0ABQ0JLK9_9VIBR</name>
<reference evidence="2" key="2">
    <citation type="submission" date="2014-09" db="EMBL/GenBank/DDBJ databases">
        <authorList>
            <consortium name="NBRP consortium"/>
            <person name="Sawabe T."/>
            <person name="Meirelles P."/>
            <person name="Nakanishi M."/>
            <person name="Sayaka M."/>
            <person name="Hattori M."/>
            <person name="Ohkuma M."/>
        </authorList>
    </citation>
    <scope>NUCLEOTIDE SEQUENCE [LARGE SCALE GENOMIC DNA]</scope>
    <source>
        <strain evidence="2">JCM 19239</strain>
    </source>
</reference>
<organism evidence="1 2">
    <name type="scientific">Vibrio variabilis</name>
    <dbReference type="NCBI Taxonomy" id="990271"/>
    <lineage>
        <taxon>Bacteria</taxon>
        <taxon>Pseudomonadati</taxon>
        <taxon>Pseudomonadota</taxon>
        <taxon>Gammaproteobacteria</taxon>
        <taxon>Vibrionales</taxon>
        <taxon>Vibrionaceae</taxon>
        <taxon>Vibrio</taxon>
    </lineage>
</organism>
<dbReference type="Proteomes" id="UP000029223">
    <property type="component" value="Unassembled WGS sequence"/>
</dbReference>
<evidence type="ECO:0000313" key="2">
    <source>
        <dbReference type="Proteomes" id="UP000029223"/>
    </source>
</evidence>
<dbReference type="EMBL" id="BBMS01000060">
    <property type="protein sequence ID" value="GAL29240.1"/>
    <property type="molecule type" value="Genomic_DNA"/>
</dbReference>
<keyword evidence="2" id="KW-1185">Reference proteome</keyword>
<sequence length="42" mass="4743">MNAMHQEQERGHDIEAMAPLPGNGWKIFSIKTNQTNPKGDFC</sequence>
<accession>A0ABQ0JLK9</accession>